<dbReference type="Gene3D" id="3.40.50.1110">
    <property type="entry name" value="SGNH hydrolase"/>
    <property type="match status" value="1"/>
</dbReference>
<proteinExistence type="predicted"/>
<protein>
    <recommendedName>
        <fullName evidence="2">SGNH hydrolase-type esterase domain-containing protein</fullName>
    </recommendedName>
</protein>
<evidence type="ECO:0000313" key="4">
    <source>
        <dbReference type="Proteomes" id="UP000321204"/>
    </source>
</evidence>
<dbReference type="InterPro" id="IPR013830">
    <property type="entry name" value="SGNH_hydro"/>
</dbReference>
<dbReference type="PANTHER" id="PTHR30383:SF29">
    <property type="entry name" value="SGNH HYDROLASE-TYPE ESTERASE DOMAIN-CONTAINING PROTEIN"/>
    <property type="match status" value="1"/>
</dbReference>
<dbReference type="PANTHER" id="PTHR30383">
    <property type="entry name" value="THIOESTERASE 1/PROTEASE 1/LYSOPHOSPHOLIPASE L1"/>
    <property type="match status" value="1"/>
</dbReference>
<reference evidence="3 4" key="1">
    <citation type="journal article" date="2015" name="Int. J. Syst. Evol. Microbiol.">
        <title>Flavisolibacter ginsenosidimutans sp. nov., with ginsenoside-converting activity isolated from soil used for cultivating ginseng.</title>
        <authorList>
            <person name="Zhao Y."/>
            <person name="Liu Q."/>
            <person name="Kang M.S."/>
            <person name="Jin F."/>
            <person name="Yu H."/>
            <person name="Im W.T."/>
        </authorList>
    </citation>
    <scope>NUCLEOTIDE SEQUENCE [LARGE SCALE GENOMIC DNA]</scope>
    <source>
        <strain evidence="3 4">Gsoil 636</strain>
    </source>
</reference>
<organism evidence="3 4">
    <name type="scientific">Flavisolibacter ginsenosidimutans</name>
    <dbReference type="NCBI Taxonomy" id="661481"/>
    <lineage>
        <taxon>Bacteria</taxon>
        <taxon>Pseudomonadati</taxon>
        <taxon>Bacteroidota</taxon>
        <taxon>Chitinophagia</taxon>
        <taxon>Chitinophagales</taxon>
        <taxon>Chitinophagaceae</taxon>
        <taxon>Flavisolibacter</taxon>
    </lineage>
</organism>
<dbReference type="AlphaFoldDB" id="A0A5B8UK71"/>
<evidence type="ECO:0000259" key="2">
    <source>
        <dbReference type="Pfam" id="PF13472"/>
    </source>
</evidence>
<name>A0A5B8UK71_9BACT</name>
<feature type="chain" id="PRO_5023066163" description="SGNH hydrolase-type esterase domain-containing protein" evidence="1">
    <location>
        <begin position="25"/>
        <end position="234"/>
    </location>
</feature>
<sequence>MINTVKVKLKILLSCLLLPFVLIAQDGASKKKALNILTLGDSNGTFPYSWPKQLQAALPNATVFNISKSGRTIGFLNLGDSSLNSLFVIDENLKKAAAFTKNRPFDYIVIDLGTNDGKAVFADRQGEVPQNLERLIQKIKSSSCPAINNAKIIVISPTPYGTKAEATEKYKGGNKRVKKMSKTFKKIAKRNGCLFVNGFKTRGLNVETMTADGLHLDAEGSKLLIEPVLSLMMK</sequence>
<keyword evidence="1" id="KW-0732">Signal</keyword>
<evidence type="ECO:0000313" key="3">
    <source>
        <dbReference type="EMBL" id="QEC56415.1"/>
    </source>
</evidence>
<accession>A0A5B8UK71</accession>
<dbReference type="EMBL" id="CP042433">
    <property type="protein sequence ID" value="QEC56415.1"/>
    <property type="molecule type" value="Genomic_DNA"/>
</dbReference>
<dbReference type="OrthoDB" id="9795222at2"/>
<dbReference type="KEGG" id="fgg:FSB75_11100"/>
<keyword evidence="4" id="KW-1185">Reference proteome</keyword>
<dbReference type="Pfam" id="PF13472">
    <property type="entry name" value="Lipase_GDSL_2"/>
    <property type="match status" value="1"/>
</dbReference>
<evidence type="ECO:0000256" key="1">
    <source>
        <dbReference type="SAM" id="SignalP"/>
    </source>
</evidence>
<dbReference type="SUPFAM" id="SSF52266">
    <property type="entry name" value="SGNH hydrolase"/>
    <property type="match status" value="1"/>
</dbReference>
<gene>
    <name evidence="3" type="ORF">FSB75_11100</name>
</gene>
<feature type="domain" description="SGNH hydrolase-type esterase" evidence="2">
    <location>
        <begin position="47"/>
        <end position="222"/>
    </location>
</feature>
<dbReference type="InterPro" id="IPR036514">
    <property type="entry name" value="SGNH_hydro_sf"/>
</dbReference>
<dbReference type="Proteomes" id="UP000321204">
    <property type="component" value="Chromosome"/>
</dbReference>
<dbReference type="InterPro" id="IPR051532">
    <property type="entry name" value="Ester_Hydrolysis_Enzymes"/>
</dbReference>
<dbReference type="GO" id="GO:0016788">
    <property type="term" value="F:hydrolase activity, acting on ester bonds"/>
    <property type="evidence" value="ECO:0007669"/>
    <property type="project" value="UniProtKB-ARBA"/>
</dbReference>
<feature type="signal peptide" evidence="1">
    <location>
        <begin position="1"/>
        <end position="24"/>
    </location>
</feature>